<evidence type="ECO:0000256" key="5">
    <source>
        <dbReference type="ARBA" id="ARBA00022692"/>
    </source>
</evidence>
<feature type="region of interest" description="Disordered" evidence="13">
    <location>
        <begin position="35"/>
        <end position="71"/>
    </location>
</feature>
<reference evidence="17 18" key="1">
    <citation type="submission" date="2022-10" db="EMBL/GenBank/DDBJ databases">
        <title>Janthinobacterium sp. hw3 Genome sequencing.</title>
        <authorList>
            <person name="Park S."/>
        </authorList>
    </citation>
    <scope>NUCLEOTIDE SEQUENCE [LARGE SCALE GENOMIC DNA]</scope>
    <source>
        <strain evidence="18">hw3</strain>
    </source>
</reference>
<keyword evidence="9 17" id="KW-0675">Receptor</keyword>
<dbReference type="RefSeq" id="WP_273673545.1">
    <property type="nucleotide sequence ID" value="NZ_JAQQXR010000009.1"/>
</dbReference>
<comment type="subcellular location">
    <subcellularLocation>
        <location evidence="1 11">Cell outer membrane</location>
        <topology evidence="1 11">Multi-pass membrane protein</topology>
    </subcellularLocation>
</comment>
<name>A0ABT5K8D3_9BURK</name>
<feature type="region of interest" description="Disordered" evidence="13">
    <location>
        <begin position="501"/>
        <end position="527"/>
    </location>
</feature>
<dbReference type="Proteomes" id="UP001221208">
    <property type="component" value="Unassembled WGS sequence"/>
</dbReference>
<keyword evidence="10 11" id="KW-0998">Cell outer membrane</keyword>
<feature type="compositionally biased region" description="Pro residues" evidence="13">
    <location>
        <begin position="40"/>
        <end position="50"/>
    </location>
</feature>
<dbReference type="InterPro" id="IPR000531">
    <property type="entry name" value="Beta-barrel_TonB"/>
</dbReference>
<dbReference type="Gene3D" id="2.40.170.20">
    <property type="entry name" value="TonB-dependent receptor, beta-barrel domain"/>
    <property type="match status" value="1"/>
</dbReference>
<evidence type="ECO:0000256" key="10">
    <source>
        <dbReference type="ARBA" id="ARBA00023237"/>
    </source>
</evidence>
<organism evidence="17 18">
    <name type="scientific">Janthinobacterium fluminis</name>
    <dbReference type="NCBI Taxonomy" id="2987524"/>
    <lineage>
        <taxon>Bacteria</taxon>
        <taxon>Pseudomonadati</taxon>
        <taxon>Pseudomonadota</taxon>
        <taxon>Betaproteobacteria</taxon>
        <taxon>Burkholderiales</taxon>
        <taxon>Oxalobacteraceae</taxon>
        <taxon>Janthinobacterium</taxon>
    </lineage>
</organism>
<dbReference type="PROSITE" id="PS52016">
    <property type="entry name" value="TONB_DEPENDENT_REC_3"/>
    <property type="match status" value="1"/>
</dbReference>
<evidence type="ECO:0000256" key="6">
    <source>
        <dbReference type="ARBA" id="ARBA00022729"/>
    </source>
</evidence>
<keyword evidence="3 11" id="KW-0813">Transport</keyword>
<dbReference type="PANTHER" id="PTHR30069">
    <property type="entry name" value="TONB-DEPENDENT OUTER MEMBRANE RECEPTOR"/>
    <property type="match status" value="1"/>
</dbReference>
<evidence type="ECO:0000259" key="16">
    <source>
        <dbReference type="Pfam" id="PF07715"/>
    </source>
</evidence>
<evidence type="ECO:0000313" key="18">
    <source>
        <dbReference type="Proteomes" id="UP001221208"/>
    </source>
</evidence>
<dbReference type="Gene3D" id="2.170.130.10">
    <property type="entry name" value="TonB-dependent receptor, plug domain"/>
    <property type="match status" value="1"/>
</dbReference>
<feature type="chain" id="PRO_5046980522" evidence="14">
    <location>
        <begin position="26"/>
        <end position="738"/>
    </location>
</feature>
<dbReference type="InterPro" id="IPR036942">
    <property type="entry name" value="Beta-barrel_TonB_sf"/>
</dbReference>
<dbReference type="PANTHER" id="PTHR30069:SF29">
    <property type="entry name" value="HEMOGLOBIN AND HEMOGLOBIN-HAPTOGLOBIN-BINDING PROTEIN 1-RELATED"/>
    <property type="match status" value="1"/>
</dbReference>
<dbReference type="EMBL" id="JAQQXR010000009">
    <property type="protein sequence ID" value="MDC8760017.1"/>
    <property type="molecule type" value="Genomic_DNA"/>
</dbReference>
<evidence type="ECO:0000256" key="3">
    <source>
        <dbReference type="ARBA" id="ARBA00022448"/>
    </source>
</evidence>
<keyword evidence="18" id="KW-1185">Reference proteome</keyword>
<keyword evidence="8 11" id="KW-0472">Membrane</keyword>
<protein>
    <submittedName>
        <fullName evidence="17">TonB-dependent receptor</fullName>
    </submittedName>
</protein>
<dbReference type="InterPro" id="IPR039426">
    <property type="entry name" value="TonB-dep_rcpt-like"/>
</dbReference>
<evidence type="ECO:0000259" key="15">
    <source>
        <dbReference type="Pfam" id="PF00593"/>
    </source>
</evidence>
<proteinExistence type="inferred from homology"/>
<feature type="domain" description="TonB-dependent receptor plug" evidence="16">
    <location>
        <begin position="71"/>
        <end position="163"/>
    </location>
</feature>
<evidence type="ECO:0000256" key="8">
    <source>
        <dbReference type="ARBA" id="ARBA00023136"/>
    </source>
</evidence>
<keyword evidence="5 11" id="KW-0812">Transmembrane</keyword>
<gene>
    <name evidence="17" type="ORF">OIK44_20730</name>
</gene>
<feature type="signal peptide" evidence="14">
    <location>
        <begin position="1"/>
        <end position="25"/>
    </location>
</feature>
<dbReference type="Pfam" id="PF07715">
    <property type="entry name" value="Plug"/>
    <property type="match status" value="1"/>
</dbReference>
<evidence type="ECO:0000256" key="2">
    <source>
        <dbReference type="ARBA" id="ARBA00009810"/>
    </source>
</evidence>
<evidence type="ECO:0000313" key="17">
    <source>
        <dbReference type="EMBL" id="MDC8760017.1"/>
    </source>
</evidence>
<evidence type="ECO:0000256" key="12">
    <source>
        <dbReference type="RuleBase" id="RU003357"/>
    </source>
</evidence>
<dbReference type="InterPro" id="IPR012910">
    <property type="entry name" value="Plug_dom"/>
</dbReference>
<evidence type="ECO:0000256" key="11">
    <source>
        <dbReference type="PROSITE-ProRule" id="PRU01360"/>
    </source>
</evidence>
<feature type="region of interest" description="Disordered" evidence="13">
    <location>
        <begin position="386"/>
        <end position="416"/>
    </location>
</feature>
<evidence type="ECO:0000256" key="7">
    <source>
        <dbReference type="ARBA" id="ARBA00023077"/>
    </source>
</evidence>
<evidence type="ECO:0000256" key="4">
    <source>
        <dbReference type="ARBA" id="ARBA00022452"/>
    </source>
</evidence>
<accession>A0ABT5K8D3</accession>
<sequence length="738" mass="80136">MPYRYFSARLTLAAAAVLTAWSAQAQQAPGAIQPEAPAVPLAPQPAPQPAAAPAMQQVEVRGSSASYDPRRDDTASKIVVGSEEILRYGDTSVMDVFKRLPGVTVAGGAIRMRGLGSYTQILLNGERAPAGFSIDTLAPDLIERIEIMRAASAEFSTQAIAGTINIVLKKAVKARQREAKLSLAEGGVYQTAYGNVQLSDRDGGFSYSLSGGGYRNHYDQTSRTVESGDAPDGTPTLLRRDTGRGVGRNDGINVAPRLNWALANGDTLTWQSFLNVNRSQGRSDDQADTVLGRAATYGREEQRRHNHSGFGRSDLSWVHKLAGGARLDLKIGGQLSRSTVDTHNLGWHDDGGAVTLERRVATVSTEKGFSSTGKYATPLAEGHALALGWDGGSSTRDDTRRQRERDLPGSTPVNSDEGFTATVRRLALYGQDEWTITPRWSVYAGLRWEGLDTRSDSQAYDSVQQRSSVWSPLLQTLLKLPNGKDQLRFALTRTYKAPSTSSLIPRRFTSNNNSQNEPDRRGNPNLKPELALGLDGSYEHYWADGALLSASASVRRIDGYTRQGLVLENGRWLSLPVNDGRALSRSIELEAKFPLSALVAGAPAVDLRASVSRNWSRVDAVPGPDNRLDQQTPLSVVAGLDYKGAGGVFSAGGSFIFKNGGPVRIGEHERAYAQVRRDLDIYALWKFDAKQQLRVALLNLLGQDDYSRSSYTDVDGTQTRATATPGRTQVRATLEIKF</sequence>
<evidence type="ECO:0000256" key="13">
    <source>
        <dbReference type="SAM" id="MobiDB-lite"/>
    </source>
</evidence>
<dbReference type="SUPFAM" id="SSF56935">
    <property type="entry name" value="Porins"/>
    <property type="match status" value="1"/>
</dbReference>
<feature type="compositionally biased region" description="Basic and acidic residues" evidence="13">
    <location>
        <begin position="395"/>
        <end position="407"/>
    </location>
</feature>
<comment type="similarity">
    <text evidence="2 11 12">Belongs to the TonB-dependent receptor family.</text>
</comment>
<evidence type="ECO:0000256" key="1">
    <source>
        <dbReference type="ARBA" id="ARBA00004571"/>
    </source>
</evidence>
<keyword evidence="6 14" id="KW-0732">Signal</keyword>
<evidence type="ECO:0000256" key="9">
    <source>
        <dbReference type="ARBA" id="ARBA00023170"/>
    </source>
</evidence>
<feature type="region of interest" description="Disordered" evidence="13">
    <location>
        <begin position="222"/>
        <end position="244"/>
    </location>
</feature>
<comment type="caution">
    <text evidence="17">The sequence shown here is derived from an EMBL/GenBank/DDBJ whole genome shotgun (WGS) entry which is preliminary data.</text>
</comment>
<keyword evidence="7 12" id="KW-0798">TonB box</keyword>
<dbReference type="Pfam" id="PF00593">
    <property type="entry name" value="TonB_dep_Rec_b-barrel"/>
    <property type="match status" value="1"/>
</dbReference>
<evidence type="ECO:0000256" key="14">
    <source>
        <dbReference type="SAM" id="SignalP"/>
    </source>
</evidence>
<keyword evidence="4 11" id="KW-1134">Transmembrane beta strand</keyword>
<feature type="domain" description="TonB-dependent receptor-like beta-barrel" evidence="15">
    <location>
        <begin position="273"/>
        <end position="700"/>
    </location>
</feature>
<feature type="compositionally biased region" description="Polar residues" evidence="13">
    <location>
        <begin position="501"/>
        <end position="516"/>
    </location>
</feature>
<dbReference type="InterPro" id="IPR037066">
    <property type="entry name" value="Plug_dom_sf"/>
</dbReference>